<proteinExistence type="predicted"/>
<sequence length="94" mass="10190">MAVAFLRSNGKSSFGASDNIASNAIEVAAGDLVVVMVGGNISTDAPTITDSESNSYTHRDLISSTNAFCRVAYSYRDSIWDSCCQRHTHDYGYR</sequence>
<name>A0A0F9IT97_9ZZZZ</name>
<evidence type="ECO:0000313" key="1">
    <source>
        <dbReference type="EMBL" id="KKL90282.1"/>
    </source>
</evidence>
<dbReference type="AlphaFoldDB" id="A0A0F9IT97"/>
<protein>
    <submittedName>
        <fullName evidence="1">Uncharacterized protein</fullName>
    </submittedName>
</protein>
<accession>A0A0F9IT97</accession>
<organism evidence="1">
    <name type="scientific">marine sediment metagenome</name>
    <dbReference type="NCBI Taxonomy" id="412755"/>
    <lineage>
        <taxon>unclassified sequences</taxon>
        <taxon>metagenomes</taxon>
        <taxon>ecological metagenomes</taxon>
    </lineage>
</organism>
<reference evidence="1" key="1">
    <citation type="journal article" date="2015" name="Nature">
        <title>Complex archaea that bridge the gap between prokaryotes and eukaryotes.</title>
        <authorList>
            <person name="Spang A."/>
            <person name="Saw J.H."/>
            <person name="Jorgensen S.L."/>
            <person name="Zaremba-Niedzwiedzka K."/>
            <person name="Martijn J."/>
            <person name="Lind A.E."/>
            <person name="van Eijk R."/>
            <person name="Schleper C."/>
            <person name="Guy L."/>
            <person name="Ettema T.J."/>
        </authorList>
    </citation>
    <scope>NUCLEOTIDE SEQUENCE</scope>
</reference>
<gene>
    <name evidence="1" type="ORF">LCGC14_1906230</name>
</gene>
<comment type="caution">
    <text evidence="1">The sequence shown here is derived from an EMBL/GenBank/DDBJ whole genome shotgun (WGS) entry which is preliminary data.</text>
</comment>
<dbReference type="EMBL" id="LAZR01020050">
    <property type="protein sequence ID" value="KKL90282.1"/>
    <property type="molecule type" value="Genomic_DNA"/>
</dbReference>